<dbReference type="OrthoDB" id="10486506at2759"/>
<evidence type="ECO:0000313" key="2">
    <source>
        <dbReference type="EMBL" id="KAF2705811.1"/>
    </source>
</evidence>
<dbReference type="Proteomes" id="UP000799428">
    <property type="component" value="Unassembled WGS sequence"/>
</dbReference>
<name>A0A6G1K024_9PLEO</name>
<feature type="signal peptide" evidence="1">
    <location>
        <begin position="1"/>
        <end position="18"/>
    </location>
</feature>
<evidence type="ECO:0008006" key="4">
    <source>
        <dbReference type="Google" id="ProtNLM"/>
    </source>
</evidence>
<organism evidence="2 3">
    <name type="scientific">Pleomassaria siparia CBS 279.74</name>
    <dbReference type="NCBI Taxonomy" id="1314801"/>
    <lineage>
        <taxon>Eukaryota</taxon>
        <taxon>Fungi</taxon>
        <taxon>Dikarya</taxon>
        <taxon>Ascomycota</taxon>
        <taxon>Pezizomycotina</taxon>
        <taxon>Dothideomycetes</taxon>
        <taxon>Pleosporomycetidae</taxon>
        <taxon>Pleosporales</taxon>
        <taxon>Pleomassariaceae</taxon>
        <taxon>Pleomassaria</taxon>
    </lineage>
</organism>
<protein>
    <recommendedName>
        <fullName evidence="4">C-type lectin domain-containing protein</fullName>
    </recommendedName>
</protein>
<dbReference type="AlphaFoldDB" id="A0A6G1K024"/>
<dbReference type="EMBL" id="MU005777">
    <property type="protein sequence ID" value="KAF2705811.1"/>
    <property type="molecule type" value="Genomic_DNA"/>
</dbReference>
<feature type="non-terminal residue" evidence="2">
    <location>
        <position position="1"/>
    </location>
</feature>
<accession>A0A6G1K024</accession>
<gene>
    <name evidence="2" type="ORF">K504DRAFT_493680</name>
</gene>
<reference evidence="2" key="1">
    <citation type="journal article" date="2020" name="Stud. Mycol.">
        <title>101 Dothideomycetes genomes: a test case for predicting lifestyles and emergence of pathogens.</title>
        <authorList>
            <person name="Haridas S."/>
            <person name="Albert R."/>
            <person name="Binder M."/>
            <person name="Bloem J."/>
            <person name="Labutti K."/>
            <person name="Salamov A."/>
            <person name="Andreopoulos B."/>
            <person name="Baker S."/>
            <person name="Barry K."/>
            <person name="Bills G."/>
            <person name="Bluhm B."/>
            <person name="Cannon C."/>
            <person name="Castanera R."/>
            <person name="Culley D."/>
            <person name="Daum C."/>
            <person name="Ezra D."/>
            <person name="Gonzalez J."/>
            <person name="Henrissat B."/>
            <person name="Kuo A."/>
            <person name="Liang C."/>
            <person name="Lipzen A."/>
            <person name="Lutzoni F."/>
            <person name="Magnuson J."/>
            <person name="Mondo S."/>
            <person name="Nolan M."/>
            <person name="Ohm R."/>
            <person name="Pangilinan J."/>
            <person name="Park H.-J."/>
            <person name="Ramirez L."/>
            <person name="Alfaro M."/>
            <person name="Sun H."/>
            <person name="Tritt A."/>
            <person name="Yoshinaga Y."/>
            <person name="Zwiers L.-H."/>
            <person name="Turgeon B."/>
            <person name="Goodwin S."/>
            <person name="Spatafora J."/>
            <person name="Crous P."/>
            <person name="Grigoriev I."/>
        </authorList>
    </citation>
    <scope>NUCLEOTIDE SEQUENCE</scope>
    <source>
        <strain evidence="2">CBS 279.74</strain>
    </source>
</reference>
<keyword evidence="1" id="KW-0732">Signal</keyword>
<evidence type="ECO:0000313" key="3">
    <source>
        <dbReference type="Proteomes" id="UP000799428"/>
    </source>
</evidence>
<feature type="chain" id="PRO_5026185060" description="C-type lectin domain-containing protein" evidence="1">
    <location>
        <begin position="19"/>
        <end position="162"/>
    </location>
</feature>
<proteinExistence type="predicted"/>
<evidence type="ECO:0000256" key="1">
    <source>
        <dbReference type="SAM" id="SignalP"/>
    </source>
</evidence>
<sequence length="162" mass="18334">MLFGIIFTWLALAICAIAAPVTEAPATNTSAIRHEEFSLVPVGSDGTTLGEANKFVGGTCKCTIRSFSDAANQIYAIQPPMLKKILAGNLYYSFTGLPKKFYIDGYHNERENFRYDWKSWDQYTAKNGGRCERGNWSGQGLHCARDQKATWRFLDMWCYFQC</sequence>
<keyword evidence="3" id="KW-1185">Reference proteome</keyword>